<dbReference type="InterPro" id="IPR036465">
    <property type="entry name" value="vWFA_dom_sf"/>
</dbReference>
<dbReference type="AlphaFoldDB" id="A0A1Q8QV09"/>
<sequence>MAELIFEKDFLKKLENMAFLLKKAQAGCYSGLHRSTRKGQSVEFADYRSYVAGDDFRQVDWNAYARLDRLFIKLFMEENDLRIHFLLDTSGSMALEESSKVFLAKQLVGALGYLALVNMEQVGVIALNQKTNRVLPLQRGRNAISRLWGFLSQLEAGGETDLNISLRQTGKYIKGPGIAILISDLLSPSGFQEGLKYLQHLGQQVVVLHILAPEERGPQLLGNFRLVDCETGLEKEVSITPILLKAYKDHLETFLSSIKQFCLSREITYHMVGSDDNLEDILLRSLRGVEVLV</sequence>
<dbReference type="Proteomes" id="UP000186102">
    <property type="component" value="Unassembled WGS sequence"/>
</dbReference>
<comment type="caution">
    <text evidence="2">The sequence shown here is derived from an EMBL/GenBank/DDBJ whole genome shotgun (WGS) entry which is preliminary data.</text>
</comment>
<proteinExistence type="predicted"/>
<gene>
    <name evidence="2" type="ORF">DSOL_2787</name>
</gene>
<dbReference type="SUPFAM" id="SSF53300">
    <property type="entry name" value="vWA-like"/>
    <property type="match status" value="1"/>
</dbReference>
<keyword evidence="3" id="KW-1185">Reference proteome</keyword>
<name>A0A1Q8QV09_9FIRM</name>
<dbReference type="Gene3D" id="3.40.50.410">
    <property type="entry name" value="von Willebrand factor, type A domain"/>
    <property type="match status" value="1"/>
</dbReference>
<evidence type="ECO:0000313" key="2">
    <source>
        <dbReference type="EMBL" id="OLN31177.1"/>
    </source>
</evidence>
<dbReference type="EMBL" id="MLBF01000020">
    <property type="protein sequence ID" value="OLN31177.1"/>
    <property type="molecule type" value="Genomic_DNA"/>
</dbReference>
<reference evidence="2 3" key="1">
    <citation type="submission" date="2016-09" db="EMBL/GenBank/DDBJ databases">
        <title>Complete genome of Desulfosporosinus sp. OL.</title>
        <authorList>
            <person name="Mardanov A."/>
            <person name="Beletsky A."/>
            <person name="Panova A."/>
            <person name="Karnachuk O."/>
            <person name="Ravin N."/>
        </authorList>
    </citation>
    <scope>NUCLEOTIDE SEQUENCE [LARGE SCALE GENOMIC DNA]</scope>
    <source>
        <strain evidence="2 3">OL</strain>
    </source>
</reference>
<dbReference type="OrthoDB" id="9776116at2"/>
<dbReference type="InterPro" id="IPR002881">
    <property type="entry name" value="DUF58"/>
</dbReference>
<protein>
    <recommendedName>
        <fullName evidence="1">DUF58 domain-containing protein</fullName>
    </recommendedName>
</protein>
<dbReference type="STRING" id="1888891.DSOL_2787"/>
<accession>A0A1Q8QV09</accession>
<dbReference type="RefSeq" id="WP_083642556.1">
    <property type="nucleotide sequence ID" value="NZ_MLBF01000020.1"/>
</dbReference>
<feature type="domain" description="DUF58" evidence="1">
    <location>
        <begin position="46"/>
        <end position="241"/>
    </location>
</feature>
<evidence type="ECO:0000259" key="1">
    <source>
        <dbReference type="Pfam" id="PF01882"/>
    </source>
</evidence>
<dbReference type="PANTHER" id="PTHR33608:SF7">
    <property type="entry name" value="DUF58 DOMAIN-CONTAINING PROTEIN"/>
    <property type="match status" value="1"/>
</dbReference>
<evidence type="ECO:0000313" key="3">
    <source>
        <dbReference type="Proteomes" id="UP000186102"/>
    </source>
</evidence>
<organism evidence="2 3">
    <name type="scientific">Desulfosporosinus metallidurans</name>
    <dbReference type="NCBI Taxonomy" id="1888891"/>
    <lineage>
        <taxon>Bacteria</taxon>
        <taxon>Bacillati</taxon>
        <taxon>Bacillota</taxon>
        <taxon>Clostridia</taxon>
        <taxon>Eubacteriales</taxon>
        <taxon>Desulfitobacteriaceae</taxon>
        <taxon>Desulfosporosinus</taxon>
    </lineage>
</organism>
<dbReference type="Pfam" id="PF01882">
    <property type="entry name" value="DUF58"/>
    <property type="match status" value="1"/>
</dbReference>
<dbReference type="PANTHER" id="PTHR33608">
    <property type="entry name" value="BLL2464 PROTEIN"/>
    <property type="match status" value="1"/>
</dbReference>